<dbReference type="RefSeq" id="WP_257312780.1">
    <property type="nucleotide sequence ID" value="NZ_JANFDG010000003.1"/>
</dbReference>
<evidence type="ECO:0000313" key="3">
    <source>
        <dbReference type="EMBL" id="MFC3073986.1"/>
    </source>
</evidence>
<feature type="compositionally biased region" description="Basic and acidic residues" evidence="1">
    <location>
        <begin position="236"/>
        <end position="260"/>
    </location>
</feature>
<dbReference type="Proteomes" id="UP001595377">
    <property type="component" value="Unassembled WGS sequence"/>
</dbReference>
<reference evidence="4" key="1">
    <citation type="journal article" date="2019" name="Int. J. Syst. Evol. Microbiol.">
        <title>The Global Catalogue of Microorganisms (GCM) 10K type strain sequencing project: providing services to taxonomists for standard genome sequencing and annotation.</title>
        <authorList>
            <consortium name="The Broad Institute Genomics Platform"/>
            <consortium name="The Broad Institute Genome Sequencing Center for Infectious Disease"/>
            <person name="Wu L."/>
            <person name="Ma J."/>
        </authorList>
    </citation>
    <scope>NUCLEOTIDE SEQUENCE [LARGE SCALE GENOMIC DNA]</scope>
    <source>
        <strain evidence="4">KCTC 52677</strain>
    </source>
</reference>
<proteinExistence type="predicted"/>
<sequence length="395" mass="44305">MIVQTTRINRAGGVQYLVRHLLDKTDENERIEILAGDRIALHDAHALASAKGCRYSIRHLSISPEREMTPGQLSEFLRSVDAEFHIGPNRPRLIVRHIKNGRSHFHLAVAEVDPGTLRVLDCKNDYRRFEDLARRYELDHGETVQPARAERRRDRAEGFSDTARKRAERVAPSFDRTALRKSFAEGGAAFRAELHRQGLRIAEGEKGAILVSVESGAFVSAACRAAGVKRAEFEKHLQEEVPNERHSRSPPRVSEHDHGNRAQHRTALAASRASGATRGARPNSATHGNPGFDTRRAAHASHGAEKPHRKGRSATASIARAREALFLHRLTKLDLDDLLRRAMELAVSIMSMLAPERDRLAWRIAEAKRVQKTITPAEPIEEKSPSYDLTRRIRS</sequence>
<name>A0ABV7DHG0_9HYPH</name>
<protein>
    <submittedName>
        <fullName evidence="3">Relaxase/mobilization nuclease domain-containing protein</fullName>
    </submittedName>
</protein>
<organism evidence="3 4">
    <name type="scientific">Shinella pollutisoli</name>
    <dbReference type="NCBI Taxonomy" id="2250594"/>
    <lineage>
        <taxon>Bacteria</taxon>
        <taxon>Pseudomonadati</taxon>
        <taxon>Pseudomonadota</taxon>
        <taxon>Alphaproteobacteria</taxon>
        <taxon>Hyphomicrobiales</taxon>
        <taxon>Rhizobiaceae</taxon>
        <taxon>Shinella</taxon>
    </lineage>
</organism>
<dbReference type="EMBL" id="JBHRSP010000019">
    <property type="protein sequence ID" value="MFC3073986.1"/>
    <property type="molecule type" value="Genomic_DNA"/>
</dbReference>
<feature type="domain" description="MobA/VirD2-like nuclease" evidence="2">
    <location>
        <begin position="60"/>
        <end position="141"/>
    </location>
</feature>
<gene>
    <name evidence="3" type="ORF">ACFOHH_12800</name>
</gene>
<accession>A0ABV7DHG0</accession>
<feature type="region of interest" description="Disordered" evidence="1">
    <location>
        <begin position="145"/>
        <end position="164"/>
    </location>
</feature>
<comment type="caution">
    <text evidence="3">The sequence shown here is derived from an EMBL/GenBank/DDBJ whole genome shotgun (WGS) entry which is preliminary data.</text>
</comment>
<evidence type="ECO:0000313" key="4">
    <source>
        <dbReference type="Proteomes" id="UP001595377"/>
    </source>
</evidence>
<evidence type="ECO:0000256" key="1">
    <source>
        <dbReference type="SAM" id="MobiDB-lite"/>
    </source>
</evidence>
<keyword evidence="4" id="KW-1185">Reference proteome</keyword>
<feature type="compositionally biased region" description="Low complexity" evidence="1">
    <location>
        <begin position="265"/>
        <end position="281"/>
    </location>
</feature>
<dbReference type="InterPro" id="IPR005094">
    <property type="entry name" value="Endonuclease_MobA/VirD2"/>
</dbReference>
<dbReference type="Pfam" id="PF03432">
    <property type="entry name" value="Relaxase"/>
    <property type="match status" value="1"/>
</dbReference>
<evidence type="ECO:0000259" key="2">
    <source>
        <dbReference type="Pfam" id="PF03432"/>
    </source>
</evidence>
<feature type="region of interest" description="Disordered" evidence="1">
    <location>
        <begin position="236"/>
        <end position="313"/>
    </location>
</feature>